<feature type="region of interest" description="Disordered" evidence="1">
    <location>
        <begin position="345"/>
        <end position="415"/>
    </location>
</feature>
<accession>A0A8I7B1P6</accession>
<dbReference type="Proteomes" id="UP000011116">
    <property type="component" value="Chromosome 1H"/>
</dbReference>
<name>A0A8I7B1P6_HORVV</name>
<reference evidence="2" key="3">
    <citation type="submission" date="2022-01" db="UniProtKB">
        <authorList>
            <consortium name="EnsemblPlants"/>
        </authorList>
    </citation>
    <scope>IDENTIFICATION</scope>
    <source>
        <strain evidence="2">subsp. vulgare</strain>
    </source>
</reference>
<evidence type="ECO:0000313" key="3">
    <source>
        <dbReference type="Proteomes" id="UP000011116"/>
    </source>
</evidence>
<keyword evidence="3" id="KW-1185">Reference proteome</keyword>
<proteinExistence type="predicted"/>
<dbReference type="SMR" id="A0A8I7B1P6"/>
<evidence type="ECO:0000313" key="2">
    <source>
        <dbReference type="EnsemblPlants" id="HORVU.MOREX.r3.1HG0090910.1"/>
    </source>
</evidence>
<dbReference type="Gramene" id="HORVU.MOREX.r3.1HG0090910.1">
    <property type="protein sequence ID" value="HORVU.MOREX.r3.1HG0090910.1"/>
    <property type="gene ID" value="HORVU.MOREX.r3.1HG0090910"/>
</dbReference>
<reference evidence="3" key="1">
    <citation type="journal article" date="2012" name="Nature">
        <title>A physical, genetic and functional sequence assembly of the barley genome.</title>
        <authorList>
            <consortium name="The International Barley Genome Sequencing Consortium"/>
            <person name="Mayer K.F."/>
            <person name="Waugh R."/>
            <person name="Brown J.W."/>
            <person name="Schulman A."/>
            <person name="Langridge P."/>
            <person name="Platzer M."/>
            <person name="Fincher G.B."/>
            <person name="Muehlbauer G.J."/>
            <person name="Sato K."/>
            <person name="Close T.J."/>
            <person name="Wise R.P."/>
            <person name="Stein N."/>
        </authorList>
    </citation>
    <scope>NUCLEOTIDE SEQUENCE [LARGE SCALE GENOMIC DNA]</scope>
    <source>
        <strain evidence="3">cv. Morex</strain>
    </source>
</reference>
<dbReference type="Gramene" id="HORVU.MOREX.r2.1HG0074820.1">
    <property type="protein sequence ID" value="HORVU.MOREX.r2.1HG0074820.1"/>
    <property type="gene ID" value="HORVU.MOREX.r2.1HG0074820"/>
</dbReference>
<dbReference type="AlphaFoldDB" id="A0A8I7B1P6"/>
<organism evidence="2 3">
    <name type="scientific">Hordeum vulgare subsp. vulgare</name>
    <name type="common">Domesticated barley</name>
    <dbReference type="NCBI Taxonomy" id="112509"/>
    <lineage>
        <taxon>Eukaryota</taxon>
        <taxon>Viridiplantae</taxon>
        <taxon>Streptophyta</taxon>
        <taxon>Embryophyta</taxon>
        <taxon>Tracheophyta</taxon>
        <taxon>Spermatophyta</taxon>
        <taxon>Magnoliopsida</taxon>
        <taxon>Liliopsida</taxon>
        <taxon>Poales</taxon>
        <taxon>Poaceae</taxon>
        <taxon>BOP clade</taxon>
        <taxon>Pooideae</taxon>
        <taxon>Triticodae</taxon>
        <taxon>Triticeae</taxon>
        <taxon>Hordeinae</taxon>
        <taxon>Hordeum</taxon>
    </lineage>
</organism>
<evidence type="ECO:0000256" key="1">
    <source>
        <dbReference type="SAM" id="MobiDB-lite"/>
    </source>
</evidence>
<sequence length="524" mass="57558">MDEVTRFLKHDPTVPTAEQQQQAPAVHVDVQSAMQLELQQAPPMVSVQHPQPEAPPMPLRDQQMLVESPATMFLHPGDHMVNELMPAVQQRLGESTVTVPPTLVDQDQHMVGESPSAMPPPHQQMLGDTPVTMPRHPHYHMICELLPVLEQRLGESPAAMPQPDGHGQHVMGAPARTLLQHQTMMVDHPPVAYGFTDLDEDLGIYGLFLENEYHMPGGNGVTGMPEPPAVPSAVVPLAPAPEQASCQDCQVVQLVRSHNAAMGKVTTLSLHRASDGTYMHTVLETTGTGDQGPNYGSQLIHESLRDSAPEEVPKIVESCIRMMRDIVGPVEDVITVDGKADAEAEASSSMVGAPPTDTAGPSRAPDQRDTLQAAPVAPPPPPTHRRWPQQPERVLSPAEQEDEETRQYLRRARERAEKEMSSLPLALKRFCRDVKNPDNRNPMLHRIKKLNKKIKDTEKEAWRVGNELTKIRRLVDDFVTEKTRLYATLTELMEKEGKICRSFPPHGDDDEAGGNGGAAGAAVS</sequence>
<dbReference type="EnsemblPlants" id="HORVU.MOREX.r3.1HG0090910.1">
    <property type="protein sequence ID" value="HORVU.MOREX.r3.1HG0090910.1"/>
    <property type="gene ID" value="HORVU.MOREX.r3.1HG0090910"/>
</dbReference>
<reference evidence="2" key="2">
    <citation type="submission" date="2020-10" db="EMBL/GenBank/DDBJ databases">
        <authorList>
            <person name="Scholz U."/>
            <person name="Mascher M."/>
            <person name="Fiebig A."/>
        </authorList>
    </citation>
    <scope>NUCLEOTIDE SEQUENCE [LARGE SCALE GENOMIC DNA]</scope>
    <source>
        <strain evidence="2">cv. Morex</strain>
    </source>
</reference>
<feature type="compositionally biased region" description="Gly residues" evidence="1">
    <location>
        <begin position="513"/>
        <end position="524"/>
    </location>
</feature>
<feature type="region of interest" description="Disordered" evidence="1">
    <location>
        <begin position="500"/>
        <end position="524"/>
    </location>
</feature>
<protein>
    <submittedName>
        <fullName evidence="2">Uncharacterized protein</fullName>
    </submittedName>
</protein>